<dbReference type="GO" id="GO:0005737">
    <property type="term" value="C:cytoplasm"/>
    <property type="evidence" value="ECO:0007669"/>
    <property type="project" value="UniProtKB-SubCell"/>
</dbReference>
<dbReference type="InterPro" id="IPR029062">
    <property type="entry name" value="Class_I_gatase-like"/>
</dbReference>
<dbReference type="AlphaFoldDB" id="A0A7X8SI46"/>
<dbReference type="Gene3D" id="3.40.50.880">
    <property type="match status" value="1"/>
</dbReference>
<dbReference type="EMBL" id="JABAIL010000002">
    <property type="protein sequence ID" value="NLR90518.1"/>
    <property type="molecule type" value="Genomic_DNA"/>
</dbReference>
<comment type="catalytic activity">
    <reaction evidence="8">
        <text>Dipeptidase E catalyzes the hydrolysis of dipeptides Asp-|-Xaa. It does not act on peptides with N-terminal Glu, Asn or Gln, nor does it cleave isoaspartyl peptides.</text>
        <dbReference type="EC" id="3.4.13.21"/>
    </reaction>
</comment>
<comment type="similarity">
    <text evidence="2">Belongs to the peptidase S51 family.</text>
</comment>
<keyword evidence="12" id="KW-1185">Reference proteome</keyword>
<dbReference type="PANTHER" id="PTHR20842">
    <property type="entry name" value="PROTEASE S51 ALPHA-ASPARTYL DIPEPTIDASE"/>
    <property type="match status" value="1"/>
</dbReference>
<keyword evidence="4" id="KW-0645">Protease</keyword>
<evidence type="ECO:0000256" key="8">
    <source>
        <dbReference type="ARBA" id="ARBA00050239"/>
    </source>
</evidence>
<keyword evidence="6" id="KW-0720">Serine protease</keyword>
<gene>
    <name evidence="11" type="primary">pepE</name>
    <name evidence="11" type="ORF">HGP29_04840</name>
</gene>
<accession>A0A7X8SI46</accession>
<dbReference type="FunFam" id="3.40.50.880:FF:000007">
    <property type="entry name" value="Peptidase E"/>
    <property type="match status" value="1"/>
</dbReference>
<reference evidence="11 12" key="1">
    <citation type="submission" date="2020-04" db="EMBL/GenBank/DDBJ databases">
        <title>Flammeovirga sp. SR4, a novel species isolated from seawater.</title>
        <authorList>
            <person name="Wang X."/>
        </authorList>
    </citation>
    <scope>NUCLEOTIDE SEQUENCE [LARGE SCALE GENOMIC DNA]</scope>
    <source>
        <strain evidence="11 12">SR4</strain>
    </source>
</reference>
<dbReference type="InterPro" id="IPR005320">
    <property type="entry name" value="Peptidase_S51"/>
</dbReference>
<evidence type="ECO:0000256" key="9">
    <source>
        <dbReference type="ARBA" id="ARBA00066675"/>
    </source>
</evidence>
<evidence type="ECO:0000256" key="10">
    <source>
        <dbReference type="ARBA" id="ARBA00075877"/>
    </source>
</evidence>
<evidence type="ECO:0000313" key="12">
    <source>
        <dbReference type="Proteomes" id="UP000585050"/>
    </source>
</evidence>
<evidence type="ECO:0000256" key="3">
    <source>
        <dbReference type="ARBA" id="ARBA00022490"/>
    </source>
</evidence>
<name>A0A7X8SI46_9BACT</name>
<evidence type="ECO:0000256" key="2">
    <source>
        <dbReference type="ARBA" id="ARBA00006534"/>
    </source>
</evidence>
<keyword evidence="7 11" id="KW-0224">Dipeptidase</keyword>
<evidence type="ECO:0000256" key="5">
    <source>
        <dbReference type="ARBA" id="ARBA00022801"/>
    </source>
</evidence>
<evidence type="ECO:0000256" key="6">
    <source>
        <dbReference type="ARBA" id="ARBA00022825"/>
    </source>
</evidence>
<comment type="subcellular location">
    <subcellularLocation>
        <location evidence="1">Cytoplasm</location>
    </subcellularLocation>
</comment>
<keyword evidence="3" id="KW-0963">Cytoplasm</keyword>
<protein>
    <recommendedName>
        <fullName evidence="9">dipeptidase E</fullName>
        <ecNumber evidence="9">3.4.13.21</ecNumber>
    </recommendedName>
    <alternativeName>
        <fullName evidence="10">Asp-specific dipeptidase</fullName>
    </alternativeName>
</protein>
<organism evidence="11 12">
    <name type="scientific">Flammeovirga agarivorans</name>
    <dbReference type="NCBI Taxonomy" id="2726742"/>
    <lineage>
        <taxon>Bacteria</taxon>
        <taxon>Pseudomonadati</taxon>
        <taxon>Bacteroidota</taxon>
        <taxon>Cytophagia</taxon>
        <taxon>Cytophagales</taxon>
        <taxon>Flammeovirgaceae</taxon>
        <taxon>Flammeovirga</taxon>
    </lineage>
</organism>
<dbReference type="GO" id="GO:0008236">
    <property type="term" value="F:serine-type peptidase activity"/>
    <property type="evidence" value="ECO:0007669"/>
    <property type="project" value="UniProtKB-KW"/>
</dbReference>
<proteinExistence type="inferred from homology"/>
<dbReference type="CDD" id="cd03146">
    <property type="entry name" value="GAT1_Peptidase_E"/>
    <property type="match status" value="1"/>
</dbReference>
<dbReference type="PANTHER" id="PTHR20842:SF0">
    <property type="entry name" value="ALPHA-ASPARTYL DIPEPTIDASE"/>
    <property type="match status" value="1"/>
</dbReference>
<sequence>MNQRNLLIVSTSTVHGKGYLAYCEDAIKSFFDGIEEVIFIPFARPGGISHDEYTSVAKTKFNELGFKMRGLHEFDNPKKALEEAKAIFTGGGNTFVLLDQLINQGLIDVIQSKVSEGLRYMGTSAGSNITGLTINTTNDMPIVHPKTLNALALVPFNLNPHYLDPDPNSKHMGETRETRIKEFHAYNDQIVVGLREGSWLHVSGNKITLEGPLSARIFEKDKTPYELQPSDDFTFLMEQ</sequence>
<keyword evidence="5 11" id="KW-0378">Hydrolase</keyword>
<dbReference type="NCBIfam" id="NF003642">
    <property type="entry name" value="PRK05282.1"/>
    <property type="match status" value="1"/>
</dbReference>
<dbReference type="RefSeq" id="WP_168881244.1">
    <property type="nucleotide sequence ID" value="NZ_JABAIL010000002.1"/>
</dbReference>
<evidence type="ECO:0000256" key="4">
    <source>
        <dbReference type="ARBA" id="ARBA00022670"/>
    </source>
</evidence>
<dbReference type="GO" id="GO:0006508">
    <property type="term" value="P:proteolysis"/>
    <property type="evidence" value="ECO:0007669"/>
    <property type="project" value="UniProtKB-KW"/>
</dbReference>
<dbReference type="Pfam" id="PF03575">
    <property type="entry name" value="Peptidase_S51"/>
    <property type="match status" value="1"/>
</dbReference>
<dbReference type="SUPFAM" id="SSF52317">
    <property type="entry name" value="Class I glutamine amidotransferase-like"/>
    <property type="match status" value="1"/>
</dbReference>
<dbReference type="GO" id="GO:0016805">
    <property type="term" value="F:dipeptidase activity"/>
    <property type="evidence" value="ECO:0007669"/>
    <property type="project" value="UniProtKB-KW"/>
</dbReference>
<comment type="caution">
    <text evidence="11">The sequence shown here is derived from an EMBL/GenBank/DDBJ whole genome shotgun (WGS) entry which is preliminary data.</text>
</comment>
<dbReference type="EC" id="3.4.13.21" evidence="9"/>
<evidence type="ECO:0000256" key="7">
    <source>
        <dbReference type="ARBA" id="ARBA00022997"/>
    </source>
</evidence>
<evidence type="ECO:0000256" key="1">
    <source>
        <dbReference type="ARBA" id="ARBA00004496"/>
    </source>
</evidence>
<evidence type="ECO:0000313" key="11">
    <source>
        <dbReference type="EMBL" id="NLR90518.1"/>
    </source>
</evidence>
<dbReference type="Proteomes" id="UP000585050">
    <property type="component" value="Unassembled WGS sequence"/>
</dbReference>